<dbReference type="PANTHER" id="PTHR34351:SF1">
    <property type="entry name" value="SLR1927 PROTEIN"/>
    <property type="match status" value="1"/>
</dbReference>
<comment type="caution">
    <text evidence="2">The sequence shown here is derived from an EMBL/GenBank/DDBJ whole genome shotgun (WGS) entry which is preliminary data.</text>
</comment>
<accession>A0ABQ4Q492</accession>
<dbReference type="PANTHER" id="PTHR34351">
    <property type="entry name" value="SLR1927 PROTEIN-RELATED"/>
    <property type="match status" value="1"/>
</dbReference>
<dbReference type="EMBL" id="BPMK01000008">
    <property type="protein sequence ID" value="GIZ51939.1"/>
    <property type="molecule type" value="Genomic_DNA"/>
</dbReference>
<sequence>MKQRLSLYARFEHALRRRAGQWMFRHKGPEPGEVFLNQRRVYIMPTHPGLLFGVTLLTMFIGSINYNLSLGFGLTFLLASCGLIDMHLTFRNLAHLYLAPGQASPVFAGEEAQFSLHLINRRKHDRYAIWLDFVVDDRPELAQAADVGANSSARVMLTTPARRRGWLQAPRVRLQTRFPLGLLRAWSYWQPDLRALVYPRPEEHAPPLPQAAAGVDDGQGPAGNEDFAGIRGYQPGDSPRRLAWRQIARADPEAGGSLVTKHFEGGAATEILLDFAALPASLDLETRLSRLTRWVIEAEARGVPYGFRLGDVSLGASLGANHRDACLRALALHGSEG</sequence>
<dbReference type="Proteomes" id="UP000887222">
    <property type="component" value="Unassembled WGS sequence"/>
</dbReference>
<evidence type="ECO:0000313" key="2">
    <source>
        <dbReference type="EMBL" id="GIZ51939.1"/>
    </source>
</evidence>
<feature type="transmembrane region" description="Helical" evidence="1">
    <location>
        <begin position="49"/>
        <end position="66"/>
    </location>
</feature>
<keyword evidence="1" id="KW-0812">Transmembrane</keyword>
<keyword evidence="1" id="KW-1133">Transmembrane helix</keyword>
<evidence type="ECO:0008006" key="4">
    <source>
        <dbReference type="Google" id="ProtNLM"/>
    </source>
</evidence>
<gene>
    <name evidence="2" type="ORF">NCCP691_19530</name>
</gene>
<name>A0ABQ4Q492_9BURK</name>
<organism evidence="2 3">
    <name type="scientific">Noviherbaspirillum aridicola</name>
    <dbReference type="NCBI Taxonomy" id="2849687"/>
    <lineage>
        <taxon>Bacteria</taxon>
        <taxon>Pseudomonadati</taxon>
        <taxon>Pseudomonadota</taxon>
        <taxon>Betaproteobacteria</taxon>
        <taxon>Burkholderiales</taxon>
        <taxon>Oxalobacteraceae</taxon>
        <taxon>Noviherbaspirillum</taxon>
    </lineage>
</organism>
<keyword evidence="1" id="KW-0472">Membrane</keyword>
<reference evidence="2 3" key="1">
    <citation type="journal article" date="2022" name="Int. J. Syst. Evol. Microbiol.">
        <title>Noviherbaspirillum aridicola sp. nov., isolated from an arid soil in Pakistan.</title>
        <authorList>
            <person name="Khan I.U."/>
            <person name="Saqib M."/>
            <person name="Amin A."/>
            <person name="Hussain F."/>
            <person name="Li L."/>
            <person name="Liu Y.H."/>
            <person name="Fang B.Z."/>
            <person name="Ahmed I."/>
            <person name="Li W.J."/>
        </authorList>
    </citation>
    <scope>NUCLEOTIDE SEQUENCE [LARGE SCALE GENOMIC DNA]</scope>
    <source>
        <strain evidence="2 3">NCCP-691</strain>
    </source>
</reference>
<keyword evidence="3" id="KW-1185">Reference proteome</keyword>
<evidence type="ECO:0000313" key="3">
    <source>
        <dbReference type="Proteomes" id="UP000887222"/>
    </source>
</evidence>
<protein>
    <recommendedName>
        <fullName evidence="4">DUF58 domain-containing protein</fullName>
    </recommendedName>
</protein>
<proteinExistence type="predicted"/>
<evidence type="ECO:0000256" key="1">
    <source>
        <dbReference type="SAM" id="Phobius"/>
    </source>
</evidence>